<comment type="caution">
    <text evidence="1">The sequence shown here is derived from an EMBL/GenBank/DDBJ whole genome shotgun (WGS) entry which is preliminary data.</text>
</comment>
<reference evidence="1 2" key="1">
    <citation type="submission" date="2023-03" db="EMBL/GenBank/DDBJ databases">
        <title>Genome insight into feeding habits of ladybird beetles.</title>
        <authorList>
            <person name="Li H.-S."/>
            <person name="Huang Y.-H."/>
            <person name="Pang H."/>
        </authorList>
    </citation>
    <scope>NUCLEOTIDE SEQUENCE [LARGE SCALE GENOMIC DNA]</scope>
    <source>
        <strain evidence="1">SYSU_2023b</strain>
        <tissue evidence="1">Whole body</tissue>
    </source>
</reference>
<dbReference type="EMBL" id="JARQZJ010000031">
    <property type="protein sequence ID" value="KAK9874312.1"/>
    <property type="molecule type" value="Genomic_DNA"/>
</dbReference>
<evidence type="ECO:0000313" key="2">
    <source>
        <dbReference type="Proteomes" id="UP001431783"/>
    </source>
</evidence>
<dbReference type="AlphaFoldDB" id="A0AAW1U115"/>
<keyword evidence="2" id="KW-1185">Reference proteome</keyword>
<evidence type="ECO:0000313" key="1">
    <source>
        <dbReference type="EMBL" id="KAK9874312.1"/>
    </source>
</evidence>
<sequence length="102" mass="11442">MALLRSVLNTSANKKYNFLLSSIKNGKFGKINVNDLVLKSSSTCYATAATTQVQAAPYSDTLDVSFNDARAAFKSKTNWELFRSYLVYTLCSFDYLVENNMK</sequence>
<name>A0AAW1U115_9CUCU</name>
<dbReference type="Proteomes" id="UP001431783">
    <property type="component" value="Unassembled WGS sequence"/>
</dbReference>
<proteinExistence type="predicted"/>
<protein>
    <submittedName>
        <fullName evidence="1">Uncharacterized protein</fullName>
    </submittedName>
</protein>
<feature type="non-terminal residue" evidence="1">
    <location>
        <position position="102"/>
    </location>
</feature>
<organism evidence="1 2">
    <name type="scientific">Henosepilachna vigintioctopunctata</name>
    <dbReference type="NCBI Taxonomy" id="420089"/>
    <lineage>
        <taxon>Eukaryota</taxon>
        <taxon>Metazoa</taxon>
        <taxon>Ecdysozoa</taxon>
        <taxon>Arthropoda</taxon>
        <taxon>Hexapoda</taxon>
        <taxon>Insecta</taxon>
        <taxon>Pterygota</taxon>
        <taxon>Neoptera</taxon>
        <taxon>Endopterygota</taxon>
        <taxon>Coleoptera</taxon>
        <taxon>Polyphaga</taxon>
        <taxon>Cucujiformia</taxon>
        <taxon>Coccinelloidea</taxon>
        <taxon>Coccinellidae</taxon>
        <taxon>Epilachninae</taxon>
        <taxon>Epilachnini</taxon>
        <taxon>Henosepilachna</taxon>
    </lineage>
</organism>
<accession>A0AAW1U115</accession>
<gene>
    <name evidence="1" type="ORF">WA026_002664</name>
</gene>